<name>A0AAD7KUU8_QUISA</name>
<dbReference type="Pfam" id="PF04434">
    <property type="entry name" value="SWIM"/>
    <property type="match status" value="1"/>
</dbReference>
<dbReference type="Proteomes" id="UP001163823">
    <property type="component" value="Chromosome 13"/>
</dbReference>
<comment type="subcellular location">
    <subcellularLocation>
        <location evidence="6">Nucleus</location>
    </subcellularLocation>
</comment>
<evidence type="ECO:0000313" key="8">
    <source>
        <dbReference type="EMBL" id="KAJ7946428.1"/>
    </source>
</evidence>
<evidence type="ECO:0000256" key="6">
    <source>
        <dbReference type="RuleBase" id="RU367018"/>
    </source>
</evidence>
<reference evidence="8" key="1">
    <citation type="journal article" date="2023" name="Science">
        <title>Elucidation of the pathway for biosynthesis of saponin adjuvants from the soapbark tree.</title>
        <authorList>
            <person name="Reed J."/>
            <person name="Orme A."/>
            <person name="El-Demerdash A."/>
            <person name="Owen C."/>
            <person name="Martin L.B.B."/>
            <person name="Misra R.C."/>
            <person name="Kikuchi S."/>
            <person name="Rejzek M."/>
            <person name="Martin A.C."/>
            <person name="Harkess A."/>
            <person name="Leebens-Mack J."/>
            <person name="Louveau T."/>
            <person name="Stephenson M.J."/>
            <person name="Osbourn A."/>
        </authorList>
    </citation>
    <scope>NUCLEOTIDE SEQUENCE</scope>
    <source>
        <strain evidence="8">S10</strain>
    </source>
</reference>
<dbReference type="GO" id="GO:0008270">
    <property type="term" value="F:zinc ion binding"/>
    <property type="evidence" value="ECO:0007669"/>
    <property type="project" value="UniProtKB-UniRule"/>
</dbReference>
<proteinExistence type="inferred from homology"/>
<dbReference type="AlphaFoldDB" id="A0AAD7KUU8"/>
<dbReference type="KEGG" id="qsa:O6P43_031365"/>
<protein>
    <recommendedName>
        <fullName evidence="6">Protein FAR1-RELATED SEQUENCE</fullName>
    </recommendedName>
</protein>
<evidence type="ECO:0000256" key="4">
    <source>
        <dbReference type="ARBA" id="ARBA00022833"/>
    </source>
</evidence>
<comment type="similarity">
    <text evidence="1 6">Belongs to the FHY3/FAR1 family.</text>
</comment>
<keyword evidence="9" id="KW-1185">Reference proteome</keyword>
<dbReference type="SMART" id="SM00575">
    <property type="entry name" value="ZnF_PMZ"/>
    <property type="match status" value="1"/>
</dbReference>
<keyword evidence="6" id="KW-0539">Nucleus</keyword>
<feature type="domain" description="SWIM-type" evidence="7">
    <location>
        <begin position="143"/>
        <end position="178"/>
    </location>
</feature>
<comment type="caution">
    <text evidence="8">The sequence shown here is derived from an EMBL/GenBank/DDBJ whole genome shotgun (WGS) entry which is preliminary data.</text>
</comment>
<keyword evidence="4 6" id="KW-0862">Zinc</keyword>
<dbReference type="PROSITE" id="PS50966">
    <property type="entry name" value="ZF_SWIM"/>
    <property type="match status" value="1"/>
</dbReference>
<keyword evidence="3 5" id="KW-0863">Zinc-finger</keyword>
<evidence type="ECO:0000256" key="1">
    <source>
        <dbReference type="ARBA" id="ARBA00005889"/>
    </source>
</evidence>
<evidence type="ECO:0000259" key="7">
    <source>
        <dbReference type="PROSITE" id="PS50966"/>
    </source>
</evidence>
<organism evidence="8 9">
    <name type="scientific">Quillaja saponaria</name>
    <name type="common">Soap bark tree</name>
    <dbReference type="NCBI Taxonomy" id="32244"/>
    <lineage>
        <taxon>Eukaryota</taxon>
        <taxon>Viridiplantae</taxon>
        <taxon>Streptophyta</taxon>
        <taxon>Embryophyta</taxon>
        <taxon>Tracheophyta</taxon>
        <taxon>Spermatophyta</taxon>
        <taxon>Magnoliopsida</taxon>
        <taxon>eudicotyledons</taxon>
        <taxon>Gunneridae</taxon>
        <taxon>Pentapetalae</taxon>
        <taxon>rosids</taxon>
        <taxon>fabids</taxon>
        <taxon>Fabales</taxon>
        <taxon>Quillajaceae</taxon>
        <taxon>Quillaja</taxon>
    </lineage>
</organism>
<dbReference type="InterPro" id="IPR031052">
    <property type="entry name" value="FHY3/FAR1"/>
</dbReference>
<evidence type="ECO:0000256" key="3">
    <source>
        <dbReference type="ARBA" id="ARBA00022771"/>
    </source>
</evidence>
<sequence length="269" mass="31128">MESNGSVFGLSADKHIAFLFPLRASWALSYVRSYFLARIETTAYSKLVDAFLKGIFSAQTCLCSFFNQVGISAFLQNLSLQDMQCIHLKTCIPIEEHARSIFTPFAFKALQHELLLAMQYAASEMANGSYNVHHFKQVDGERLVIWIPENEQINCSCREFESSGILCRHAIHVFVVKNYFQLPNKYYISRWQKVSTYLLDYHNNQNIDDEWFKEYQSLAETLFAESSITKERSDYACRELPKEATRILNEVRNMAETDVLDIDITFMPT</sequence>
<dbReference type="EMBL" id="JARAOO010000013">
    <property type="protein sequence ID" value="KAJ7946428.1"/>
    <property type="molecule type" value="Genomic_DNA"/>
</dbReference>
<dbReference type="InterPro" id="IPR006564">
    <property type="entry name" value="Znf_PMZ"/>
</dbReference>
<dbReference type="PANTHER" id="PTHR31669:SF185">
    <property type="entry name" value="PROTEIN FAR1-RELATED SEQUENCE"/>
    <property type="match status" value="1"/>
</dbReference>
<comment type="function">
    <text evidence="6">Putative transcription activator involved in regulating light control of development.</text>
</comment>
<evidence type="ECO:0000256" key="2">
    <source>
        <dbReference type="ARBA" id="ARBA00022723"/>
    </source>
</evidence>
<dbReference type="InterPro" id="IPR007527">
    <property type="entry name" value="Znf_SWIM"/>
</dbReference>
<accession>A0AAD7KUU8</accession>
<dbReference type="GO" id="GO:0006355">
    <property type="term" value="P:regulation of DNA-templated transcription"/>
    <property type="evidence" value="ECO:0007669"/>
    <property type="project" value="UniProtKB-UniRule"/>
</dbReference>
<keyword evidence="2 6" id="KW-0479">Metal-binding</keyword>
<dbReference type="GO" id="GO:0005634">
    <property type="term" value="C:nucleus"/>
    <property type="evidence" value="ECO:0007669"/>
    <property type="project" value="UniProtKB-SubCell"/>
</dbReference>
<gene>
    <name evidence="8" type="ORF">O6P43_031365</name>
</gene>
<dbReference type="PANTHER" id="PTHR31669">
    <property type="entry name" value="PROTEIN FAR1-RELATED SEQUENCE 10-RELATED"/>
    <property type="match status" value="1"/>
</dbReference>
<evidence type="ECO:0000256" key="5">
    <source>
        <dbReference type="PROSITE-ProRule" id="PRU00325"/>
    </source>
</evidence>
<evidence type="ECO:0000313" key="9">
    <source>
        <dbReference type="Proteomes" id="UP001163823"/>
    </source>
</evidence>